<dbReference type="Proteomes" id="UP000777438">
    <property type="component" value="Unassembled WGS sequence"/>
</dbReference>
<dbReference type="OrthoDB" id="445556at2759"/>
<comment type="caution">
    <text evidence="4">The sequence shown here is derived from an EMBL/GenBank/DDBJ whole genome shotgun (WGS) entry which is preliminary data.</text>
</comment>
<keyword evidence="2" id="KW-1133">Transmembrane helix</keyword>
<dbReference type="SUPFAM" id="SSF46565">
    <property type="entry name" value="Chaperone J-domain"/>
    <property type="match status" value="1"/>
</dbReference>
<dbReference type="InterPro" id="IPR001623">
    <property type="entry name" value="DnaJ_domain"/>
</dbReference>
<dbReference type="Pfam" id="PF00226">
    <property type="entry name" value="DnaJ"/>
    <property type="match status" value="1"/>
</dbReference>
<dbReference type="CDD" id="cd06257">
    <property type="entry name" value="DnaJ"/>
    <property type="match status" value="1"/>
</dbReference>
<dbReference type="InterPro" id="IPR036869">
    <property type="entry name" value="J_dom_sf"/>
</dbReference>
<accession>A0A9P9ARK7</accession>
<organism evidence="4 5">
    <name type="scientific">Thelonectria olida</name>
    <dbReference type="NCBI Taxonomy" id="1576542"/>
    <lineage>
        <taxon>Eukaryota</taxon>
        <taxon>Fungi</taxon>
        <taxon>Dikarya</taxon>
        <taxon>Ascomycota</taxon>
        <taxon>Pezizomycotina</taxon>
        <taxon>Sordariomycetes</taxon>
        <taxon>Hypocreomycetidae</taxon>
        <taxon>Hypocreales</taxon>
        <taxon>Nectriaceae</taxon>
        <taxon>Thelonectria</taxon>
    </lineage>
</organism>
<dbReference type="PROSITE" id="PS50076">
    <property type="entry name" value="DNAJ_2"/>
    <property type="match status" value="1"/>
</dbReference>
<evidence type="ECO:0000256" key="1">
    <source>
        <dbReference type="SAM" id="MobiDB-lite"/>
    </source>
</evidence>
<feature type="domain" description="J" evidence="3">
    <location>
        <begin position="87"/>
        <end position="158"/>
    </location>
</feature>
<protein>
    <recommendedName>
        <fullName evidence="3">J domain-containing protein</fullName>
    </recommendedName>
</protein>
<feature type="region of interest" description="Disordered" evidence="1">
    <location>
        <begin position="39"/>
        <end position="58"/>
    </location>
</feature>
<dbReference type="EMBL" id="JAGPYM010000008">
    <property type="protein sequence ID" value="KAH6891325.1"/>
    <property type="molecule type" value="Genomic_DNA"/>
</dbReference>
<dbReference type="Gene3D" id="1.10.287.110">
    <property type="entry name" value="DnaJ domain"/>
    <property type="match status" value="1"/>
</dbReference>
<evidence type="ECO:0000259" key="3">
    <source>
        <dbReference type="PROSITE" id="PS50076"/>
    </source>
</evidence>
<evidence type="ECO:0000313" key="5">
    <source>
        <dbReference type="Proteomes" id="UP000777438"/>
    </source>
</evidence>
<dbReference type="SMART" id="SM00271">
    <property type="entry name" value="DnaJ"/>
    <property type="match status" value="1"/>
</dbReference>
<dbReference type="PROSITE" id="PS00636">
    <property type="entry name" value="DNAJ_1"/>
    <property type="match status" value="1"/>
</dbReference>
<dbReference type="InterPro" id="IPR018253">
    <property type="entry name" value="DnaJ_domain_CS"/>
</dbReference>
<gene>
    <name evidence="4" type="ORF">B0T10DRAFT_309487</name>
</gene>
<dbReference type="AlphaFoldDB" id="A0A9P9ARK7"/>
<keyword evidence="5" id="KW-1185">Reference proteome</keyword>
<reference evidence="4 5" key="1">
    <citation type="journal article" date="2021" name="Nat. Commun.">
        <title>Genetic determinants of endophytism in the Arabidopsis root mycobiome.</title>
        <authorList>
            <person name="Mesny F."/>
            <person name="Miyauchi S."/>
            <person name="Thiergart T."/>
            <person name="Pickel B."/>
            <person name="Atanasova L."/>
            <person name="Karlsson M."/>
            <person name="Huettel B."/>
            <person name="Barry K.W."/>
            <person name="Haridas S."/>
            <person name="Chen C."/>
            <person name="Bauer D."/>
            <person name="Andreopoulos W."/>
            <person name="Pangilinan J."/>
            <person name="LaButti K."/>
            <person name="Riley R."/>
            <person name="Lipzen A."/>
            <person name="Clum A."/>
            <person name="Drula E."/>
            <person name="Henrissat B."/>
            <person name="Kohler A."/>
            <person name="Grigoriev I.V."/>
            <person name="Martin F.M."/>
            <person name="Hacquard S."/>
        </authorList>
    </citation>
    <scope>NUCLEOTIDE SEQUENCE [LARGE SCALE GENOMIC DNA]</scope>
    <source>
        <strain evidence="4 5">MPI-CAGE-CH-0241</strain>
    </source>
</reference>
<feature type="transmembrane region" description="Helical" evidence="2">
    <location>
        <begin position="211"/>
        <end position="232"/>
    </location>
</feature>
<evidence type="ECO:0000256" key="2">
    <source>
        <dbReference type="SAM" id="Phobius"/>
    </source>
</evidence>
<sequence length="314" mass="35544">MPLKKSAILLCSCNSLSSLPHASPASITSSSLGARPLLTSSSTSPYSPAPSTPNLHRNCRRSYATVNNRHRGSLNDLPEWPKSLQPNPYEILHMRKTDPYTKHRFYQLVKTYHPDRHSHAADIHHLSKATRLERYRLIVAANDLLSDPSKRRLYDTHGVGWTGDRAPTLNESVRHAEHVWRDQAGNASRNATWEDWERWYNARDGKPKESMYMSNGFFATLVVMMCMIGAFAQMSRAEHSGAEYLEMRQQSDMAIGQQVARTTLIASGRSKDERVDSFLRDRENISYAFSPSKYENLSQELASAGEQPGPRSRP</sequence>
<name>A0A9P9ARK7_9HYPO</name>
<keyword evidence="2" id="KW-0812">Transmembrane</keyword>
<proteinExistence type="predicted"/>
<evidence type="ECO:0000313" key="4">
    <source>
        <dbReference type="EMBL" id="KAH6891325.1"/>
    </source>
</evidence>
<keyword evidence="2" id="KW-0472">Membrane</keyword>